<evidence type="ECO:0008006" key="3">
    <source>
        <dbReference type="Google" id="ProtNLM"/>
    </source>
</evidence>
<keyword evidence="2" id="KW-1185">Reference proteome</keyword>
<comment type="caution">
    <text evidence="1">The sequence shown here is derived from an EMBL/GenBank/DDBJ whole genome shotgun (WGS) entry which is preliminary data.</text>
</comment>
<gene>
    <name evidence="1" type="ORF">DH2020_048935</name>
</gene>
<dbReference type="PANTHER" id="PTHR33240:SF17">
    <property type="entry name" value="EUKARYOTIC PEPTIDE CHAIN RELEASE FACTOR GTP-BINDING SUBUNIT-LIKE"/>
    <property type="match status" value="1"/>
</dbReference>
<sequence>MRRVFVDTGSSADILFYDCYRKMDLQVGLETVDTALVGFFGGMIEPIGMITLPVSLGKEPNRKTRMIRFLIVDAPCSYNAMLGRPSLNAFQAVVSFYHLKMKFPVGEEVGEVGGDQYMARKLYVESIQKAERGNAFDDDRNRDKLIRLDEPVEHVQPNEEMMMVELVPGDPDKVTNIGKGLADELREEPVKFLRSNVDVFAWTTEDLVGIDPSIAVAPSS</sequence>
<dbReference type="InterPro" id="IPR021109">
    <property type="entry name" value="Peptidase_aspartic_dom_sf"/>
</dbReference>
<dbReference type="EMBL" id="JABTTQ020003456">
    <property type="protein sequence ID" value="KAK6117344.1"/>
    <property type="molecule type" value="Genomic_DNA"/>
</dbReference>
<dbReference type="CDD" id="cd00303">
    <property type="entry name" value="retropepsin_like"/>
    <property type="match status" value="1"/>
</dbReference>
<dbReference type="PANTHER" id="PTHR33240">
    <property type="entry name" value="OS08G0508500 PROTEIN"/>
    <property type="match status" value="1"/>
</dbReference>
<organism evidence="1 2">
    <name type="scientific">Rehmannia glutinosa</name>
    <name type="common">Chinese foxglove</name>
    <dbReference type="NCBI Taxonomy" id="99300"/>
    <lineage>
        <taxon>Eukaryota</taxon>
        <taxon>Viridiplantae</taxon>
        <taxon>Streptophyta</taxon>
        <taxon>Embryophyta</taxon>
        <taxon>Tracheophyta</taxon>
        <taxon>Spermatophyta</taxon>
        <taxon>Magnoliopsida</taxon>
        <taxon>eudicotyledons</taxon>
        <taxon>Gunneridae</taxon>
        <taxon>Pentapetalae</taxon>
        <taxon>asterids</taxon>
        <taxon>lamiids</taxon>
        <taxon>Lamiales</taxon>
        <taxon>Orobanchaceae</taxon>
        <taxon>Rehmannieae</taxon>
        <taxon>Rehmannia</taxon>
    </lineage>
</organism>
<accession>A0ABR0U4V7</accession>
<dbReference type="Gene3D" id="2.40.70.10">
    <property type="entry name" value="Acid Proteases"/>
    <property type="match status" value="1"/>
</dbReference>
<reference evidence="1 2" key="1">
    <citation type="journal article" date="2021" name="Comput. Struct. Biotechnol. J.">
        <title>De novo genome assembly of the potent medicinal plant Rehmannia glutinosa using nanopore technology.</title>
        <authorList>
            <person name="Ma L."/>
            <person name="Dong C."/>
            <person name="Song C."/>
            <person name="Wang X."/>
            <person name="Zheng X."/>
            <person name="Niu Y."/>
            <person name="Chen S."/>
            <person name="Feng W."/>
        </authorList>
    </citation>
    <scope>NUCLEOTIDE SEQUENCE [LARGE SCALE GENOMIC DNA]</scope>
    <source>
        <strain evidence="1">DH-2019</strain>
    </source>
</reference>
<name>A0ABR0U4V7_REHGL</name>
<dbReference type="Proteomes" id="UP001318860">
    <property type="component" value="Unassembled WGS sequence"/>
</dbReference>
<proteinExistence type="predicted"/>
<protein>
    <recommendedName>
        <fullName evidence="3">Peptidase A2 domain-containing protein</fullName>
    </recommendedName>
</protein>
<evidence type="ECO:0000313" key="2">
    <source>
        <dbReference type="Proteomes" id="UP001318860"/>
    </source>
</evidence>
<evidence type="ECO:0000313" key="1">
    <source>
        <dbReference type="EMBL" id="KAK6117344.1"/>
    </source>
</evidence>